<gene>
    <name evidence="2" type="ORF">XAT740_LOCUS56971</name>
</gene>
<dbReference type="EMBL" id="CAJNOR010011476">
    <property type="protein sequence ID" value="CAF1661587.1"/>
    <property type="molecule type" value="Genomic_DNA"/>
</dbReference>
<name>A0A816FHF7_ADIRI</name>
<keyword evidence="3" id="KW-1185">Reference proteome</keyword>
<dbReference type="AlphaFoldDB" id="A0A816FHF7"/>
<dbReference type="Proteomes" id="UP000663828">
    <property type="component" value="Unassembled WGS sequence"/>
</dbReference>
<reference evidence="2" key="1">
    <citation type="submission" date="2021-02" db="EMBL/GenBank/DDBJ databases">
        <authorList>
            <person name="Nowell W R."/>
        </authorList>
    </citation>
    <scope>NUCLEOTIDE SEQUENCE</scope>
</reference>
<protein>
    <submittedName>
        <fullName evidence="2">Uncharacterized protein</fullName>
    </submittedName>
</protein>
<organism evidence="2 3">
    <name type="scientific">Adineta ricciae</name>
    <name type="common">Rotifer</name>
    <dbReference type="NCBI Taxonomy" id="249248"/>
    <lineage>
        <taxon>Eukaryota</taxon>
        <taxon>Metazoa</taxon>
        <taxon>Spiralia</taxon>
        <taxon>Gnathifera</taxon>
        <taxon>Rotifera</taxon>
        <taxon>Eurotatoria</taxon>
        <taxon>Bdelloidea</taxon>
        <taxon>Adinetida</taxon>
        <taxon>Adinetidae</taxon>
        <taxon>Adineta</taxon>
    </lineage>
</organism>
<accession>A0A816FHF7</accession>
<evidence type="ECO:0000313" key="2">
    <source>
        <dbReference type="EMBL" id="CAF1661587.1"/>
    </source>
</evidence>
<feature type="compositionally biased region" description="Low complexity" evidence="1">
    <location>
        <begin position="114"/>
        <end position="150"/>
    </location>
</feature>
<sequence length="213" mass="24163">MNSSNIDSMRKVYDRVWHWIVKQTYETAESPAITVNHQTKPNEADDYTRIRSYENIKALQLAKNPIIDMSELERSHIYRESPPSSKVKSIMHTKDAVSTRQQQRPSIPVRTDSSRSVASTTLSSMSSRSTTPSNSFRQDPRPALSSSSSTAAGAVTAQMKNEIYDVETAILYNQHKCLNTIANNYSKPLQSVKEDEYLEVDDNNNHMNSNYPK</sequence>
<evidence type="ECO:0000256" key="1">
    <source>
        <dbReference type="SAM" id="MobiDB-lite"/>
    </source>
</evidence>
<comment type="caution">
    <text evidence="2">The sequence shown here is derived from an EMBL/GenBank/DDBJ whole genome shotgun (WGS) entry which is preliminary data.</text>
</comment>
<feature type="non-terminal residue" evidence="2">
    <location>
        <position position="1"/>
    </location>
</feature>
<evidence type="ECO:0000313" key="3">
    <source>
        <dbReference type="Proteomes" id="UP000663828"/>
    </source>
</evidence>
<proteinExistence type="predicted"/>
<feature type="region of interest" description="Disordered" evidence="1">
    <location>
        <begin position="78"/>
        <end position="150"/>
    </location>
</feature>